<accession>A0ABD5ADF4</accession>
<proteinExistence type="predicted"/>
<organism evidence="1 2">
    <name type="scientific">Vibrio splendidus</name>
    <dbReference type="NCBI Taxonomy" id="29497"/>
    <lineage>
        <taxon>Bacteria</taxon>
        <taxon>Pseudomonadati</taxon>
        <taxon>Pseudomonadota</taxon>
        <taxon>Gammaproteobacteria</taxon>
        <taxon>Vibrionales</taxon>
        <taxon>Vibrionaceae</taxon>
        <taxon>Vibrio</taxon>
    </lineage>
</organism>
<reference evidence="1" key="1">
    <citation type="submission" date="2023-07" db="EMBL/GenBank/DDBJ databases">
        <title>Genome content predicts the carbon catabolic preferences of heterotrophic bacteria.</title>
        <authorList>
            <person name="Gralka M."/>
        </authorList>
    </citation>
    <scope>NUCLEOTIDE SEQUENCE</scope>
    <source>
        <strain evidence="1">6E03</strain>
    </source>
</reference>
<dbReference type="RefSeq" id="WP_102492605.1">
    <property type="nucleotide sequence ID" value="NZ_JAUYVK010000019.1"/>
</dbReference>
<dbReference type="AlphaFoldDB" id="A0ABD5ADF4"/>
<evidence type="ECO:0000313" key="1">
    <source>
        <dbReference type="EMBL" id="MDP2491109.1"/>
    </source>
</evidence>
<dbReference type="EMBL" id="JAUYVK010000019">
    <property type="protein sequence ID" value="MDP2491109.1"/>
    <property type="molecule type" value="Genomic_DNA"/>
</dbReference>
<comment type="caution">
    <text evidence="1">The sequence shown here is derived from an EMBL/GenBank/DDBJ whole genome shotgun (WGS) entry which is preliminary data.</text>
</comment>
<name>A0ABD5ADF4_VIBSP</name>
<evidence type="ECO:0000313" key="2">
    <source>
        <dbReference type="Proteomes" id="UP001177883"/>
    </source>
</evidence>
<dbReference type="Proteomes" id="UP001177883">
    <property type="component" value="Unassembled WGS sequence"/>
</dbReference>
<gene>
    <name evidence="1" type="ORF">Q8W38_17305</name>
</gene>
<protein>
    <submittedName>
        <fullName evidence="1">Uncharacterized protein</fullName>
    </submittedName>
</protein>
<sequence length="207" mass="22660">MKQLQTLSPGESIQFNAGQAGKYLIIREASHSLMLRGDALRPTEIGRGDTVDITRFDELELFNHQAEPVTVEYQVADIPISTTSQKIDINNSVAISEILTPITVSAVQAEVKTRIQNDTLTVKKLAELYTLQKVDTGYLDLTGDEQSIAGNEERKGLFIQTYQDNDRSVLVQGFIEVVAGGHVLIKSNEAITLEGVAGNGVRIGEFI</sequence>